<sequence length="262" mass="28067">MTIFLAQHARRADAEATATAVLDDLDSRVTGEASFVVLPENVFTTGDGDPALPRRLRERCLDRLTALARNRGTYVLTGSWPEERPDGGLMQVARLLDPAGSVCARVERPVLPDGTTGTGDDFPVVETPFGHVGVLLGPDFWLVEPPRAQCLAGAELLLVAGSLDGTQQAAQRAAVWGIATLNTVAVAFAGSLGERCGGGSAMAMPEGFVAEAGTEEGVVEAPWDAARIRHLREPDLRFQQTLWFGLWARRTELYTDLTAQVS</sequence>
<keyword evidence="3" id="KW-0378">Hydrolase</keyword>
<dbReference type="PROSITE" id="PS50263">
    <property type="entry name" value="CN_HYDROLASE"/>
    <property type="match status" value="1"/>
</dbReference>
<comment type="similarity">
    <text evidence="1">Belongs to the carbon-nitrogen hydrolase superfamily. NIT1/NIT2 family.</text>
</comment>
<evidence type="ECO:0000313" key="3">
    <source>
        <dbReference type="EMBL" id="AWI31110.1"/>
    </source>
</evidence>
<dbReference type="RefSeq" id="WP_108907446.1">
    <property type="nucleotide sequence ID" value="NZ_CP029188.1"/>
</dbReference>
<dbReference type="GO" id="GO:0016787">
    <property type="term" value="F:hydrolase activity"/>
    <property type="evidence" value="ECO:0007669"/>
    <property type="project" value="UniProtKB-KW"/>
</dbReference>
<dbReference type="PANTHER" id="PTHR23088:SF27">
    <property type="entry name" value="DEAMINATED GLUTATHIONE AMIDASE"/>
    <property type="match status" value="1"/>
</dbReference>
<evidence type="ECO:0000259" key="2">
    <source>
        <dbReference type="PROSITE" id="PS50263"/>
    </source>
</evidence>
<evidence type="ECO:0000313" key="4">
    <source>
        <dbReference type="Proteomes" id="UP000244900"/>
    </source>
</evidence>
<dbReference type="Gene3D" id="3.60.110.10">
    <property type="entry name" value="Carbon-nitrogen hydrolase"/>
    <property type="match status" value="1"/>
</dbReference>
<dbReference type="SUPFAM" id="SSF56317">
    <property type="entry name" value="Carbon-nitrogen hydrolase"/>
    <property type="match status" value="1"/>
</dbReference>
<keyword evidence="4" id="KW-1185">Reference proteome</keyword>
<dbReference type="Proteomes" id="UP000244900">
    <property type="component" value="Chromosome"/>
</dbReference>
<dbReference type="PANTHER" id="PTHR23088">
    <property type="entry name" value="NITRILASE-RELATED"/>
    <property type="match status" value="1"/>
</dbReference>
<dbReference type="CDD" id="cd07197">
    <property type="entry name" value="nitrilase"/>
    <property type="match status" value="1"/>
</dbReference>
<feature type="domain" description="CN hydrolase" evidence="2">
    <location>
        <begin position="1"/>
        <end position="236"/>
    </location>
</feature>
<protein>
    <submittedName>
        <fullName evidence="3">Carbon-nitrogen hydrolase family protein</fullName>
    </submittedName>
</protein>
<name>A0A2S1SXG9_9ACTN</name>
<dbReference type="KEGG" id="stir:DDW44_21735"/>
<dbReference type="InterPro" id="IPR003010">
    <property type="entry name" value="C-N_Hydrolase"/>
</dbReference>
<dbReference type="EMBL" id="CP029188">
    <property type="protein sequence ID" value="AWI31110.1"/>
    <property type="molecule type" value="Genomic_DNA"/>
</dbReference>
<dbReference type="Pfam" id="PF00795">
    <property type="entry name" value="CN_hydrolase"/>
    <property type="match status" value="1"/>
</dbReference>
<gene>
    <name evidence="3" type="ORF">DDW44_21735</name>
</gene>
<organism evidence="3 4">
    <name type="scientific">Streptomyces tirandamycinicus</name>
    <dbReference type="NCBI Taxonomy" id="2174846"/>
    <lineage>
        <taxon>Bacteria</taxon>
        <taxon>Bacillati</taxon>
        <taxon>Actinomycetota</taxon>
        <taxon>Actinomycetes</taxon>
        <taxon>Kitasatosporales</taxon>
        <taxon>Streptomycetaceae</taxon>
        <taxon>Streptomyces</taxon>
    </lineage>
</organism>
<evidence type="ECO:0000256" key="1">
    <source>
        <dbReference type="ARBA" id="ARBA00010613"/>
    </source>
</evidence>
<proteinExistence type="inferred from homology"/>
<dbReference type="AlphaFoldDB" id="A0A2S1SXG9"/>
<reference evidence="3 4" key="1">
    <citation type="submission" date="2018-05" db="EMBL/GenBank/DDBJ databases">
        <title>Complete genome sequence of sponge-derived Streptomyces sp. HNM0039.</title>
        <authorList>
            <person name="Huang X."/>
            <person name="Zhou S."/>
        </authorList>
    </citation>
    <scope>NUCLEOTIDE SEQUENCE [LARGE SCALE GENOMIC DNA]</scope>
    <source>
        <strain evidence="3 4">HNM0039</strain>
    </source>
</reference>
<accession>A0A2S1SXG9</accession>
<dbReference type="OrthoDB" id="4122956at2"/>
<dbReference type="InterPro" id="IPR036526">
    <property type="entry name" value="C-N_Hydrolase_sf"/>
</dbReference>